<evidence type="ECO:0000256" key="2">
    <source>
        <dbReference type="ARBA" id="ARBA00022475"/>
    </source>
</evidence>
<reference evidence="15 16" key="1">
    <citation type="journal article" date="2011" name="PLoS Pathog.">
        <title>Dynamic evolution of pathogenicity revealed by sequencing and comparative genomics of 19 Pseudomonas syringae isolates.</title>
        <authorList>
            <person name="Baltrus D.A."/>
            <person name="Nishimura M.T."/>
            <person name="Romanchuk A."/>
            <person name="Chang J.H."/>
            <person name="Mukhtar M.S."/>
            <person name="Cherkis K."/>
            <person name="Roach J."/>
            <person name="Grant S.R."/>
            <person name="Jones C.D."/>
            <person name="Dangl J.L."/>
        </authorList>
    </citation>
    <scope>NUCLEOTIDE SEQUENCE [LARGE SCALE GENOMIC DNA]</scope>
    <source>
        <strain evidence="15 16">ES4326</strain>
    </source>
</reference>
<evidence type="ECO:0000259" key="13">
    <source>
        <dbReference type="PROSITE" id="PS50111"/>
    </source>
</evidence>
<dbReference type="Gene3D" id="6.10.340.10">
    <property type="match status" value="1"/>
</dbReference>
<dbReference type="AlphaFoldDB" id="A0A8T8C5V9"/>
<evidence type="ECO:0000256" key="3">
    <source>
        <dbReference type="ARBA" id="ARBA00022481"/>
    </source>
</evidence>
<dbReference type="InterPro" id="IPR024478">
    <property type="entry name" value="HlyB_4HB_MCP"/>
</dbReference>
<dbReference type="InterPro" id="IPR004090">
    <property type="entry name" value="Chemotax_Me-accpt_rcpt"/>
</dbReference>
<keyword evidence="5 12" id="KW-0812">Transmembrane</keyword>
<evidence type="ECO:0000256" key="10">
    <source>
        <dbReference type="PROSITE-ProRule" id="PRU00284"/>
    </source>
</evidence>
<dbReference type="CDD" id="cd06225">
    <property type="entry name" value="HAMP"/>
    <property type="match status" value="1"/>
</dbReference>
<sequence length="541" mass="58053">MNLRSMNISRRASLCFGIITLILIGLGAFSYVQIGHLRGAEQNIEENSLPSIQVVDDIQIALLHARLESIRMLASTDPVVRSTAASNALEAINTLQSRSEFYRQHLISGEQDRIQFEAAHNKMDTYVAGVKQIVTTDATDHEKALSFANTEQVQRANAYQADLSTLRGQNAKEAERSGSDATEVYNHSVNVLLIVVIVASILTVFLAIALTRSIVDPISASLKLAEDIAAGDLTRQLEITGKDEASRLMNSLNTMSNNLRDTIQQISGASAQLSTAAVEMTSITESADRTLQQQNSEIEQAATAVNEMSAAVEEVARNATSTSAAAQQSSVSADLGNQRVSETLTAMQNLTSLVEGSSAQVTALAGQAQDISKVLSVIRGIAEQTNLLALNAAIEAARAGEQGRGFAVVADEVRALAHRTQTSTQDVEQMISAIQAGSSATVESMQKSTLEVHSTRKTAEDAGQSLRQITDSVLEINNRNLQIAAASEQQAHVARDVDRSLISIRNLAVQSSEGTRQTLEASNELSELAVNLNDLVLRFKT</sequence>
<dbReference type="GO" id="GO:0006935">
    <property type="term" value="P:chemotaxis"/>
    <property type="evidence" value="ECO:0007669"/>
    <property type="project" value="UniProtKB-KW"/>
</dbReference>
<evidence type="ECO:0000256" key="4">
    <source>
        <dbReference type="ARBA" id="ARBA00022500"/>
    </source>
</evidence>
<keyword evidence="4" id="KW-0145">Chemotaxis</keyword>
<proteinExistence type="inferred from homology"/>
<evidence type="ECO:0000256" key="12">
    <source>
        <dbReference type="SAM" id="Phobius"/>
    </source>
</evidence>
<feature type="transmembrane region" description="Helical" evidence="12">
    <location>
        <begin position="12"/>
        <end position="32"/>
    </location>
</feature>
<dbReference type="EMBL" id="CP047260">
    <property type="protein sequence ID" value="QHE99000.1"/>
    <property type="molecule type" value="Genomic_DNA"/>
</dbReference>
<dbReference type="InterPro" id="IPR003660">
    <property type="entry name" value="HAMP_dom"/>
</dbReference>
<dbReference type="InterPro" id="IPR004089">
    <property type="entry name" value="MCPsignal_dom"/>
</dbReference>
<dbReference type="Pfam" id="PF12729">
    <property type="entry name" value="4HB_MCP_1"/>
    <property type="match status" value="1"/>
</dbReference>
<feature type="coiled-coil region" evidence="11">
    <location>
        <begin position="291"/>
        <end position="318"/>
    </location>
</feature>
<evidence type="ECO:0000256" key="1">
    <source>
        <dbReference type="ARBA" id="ARBA00004651"/>
    </source>
</evidence>
<keyword evidence="2" id="KW-1003">Cell membrane</keyword>
<accession>A0A8T8C5V9</accession>
<comment type="subcellular location">
    <subcellularLocation>
        <location evidence="1">Cell membrane</location>
        <topology evidence="1">Multi-pass membrane protein</topology>
    </subcellularLocation>
</comment>
<dbReference type="Pfam" id="PF00015">
    <property type="entry name" value="MCPsignal"/>
    <property type="match status" value="1"/>
</dbReference>
<comment type="similarity">
    <text evidence="9">Belongs to the methyl-accepting chemotaxis (MCP) protein family.</text>
</comment>
<evidence type="ECO:0000256" key="8">
    <source>
        <dbReference type="ARBA" id="ARBA00023224"/>
    </source>
</evidence>
<dbReference type="PANTHER" id="PTHR32089">
    <property type="entry name" value="METHYL-ACCEPTING CHEMOTAXIS PROTEIN MCPB"/>
    <property type="match status" value="1"/>
</dbReference>
<keyword evidence="3" id="KW-0488">Methylation</keyword>
<protein>
    <submittedName>
        <fullName evidence="15">HAMP domain-containing protein</fullName>
    </submittedName>
</protein>
<dbReference type="SMART" id="SM00283">
    <property type="entry name" value="MA"/>
    <property type="match status" value="1"/>
</dbReference>
<evidence type="ECO:0000256" key="11">
    <source>
        <dbReference type="SAM" id="Coils"/>
    </source>
</evidence>
<dbReference type="PANTHER" id="PTHR32089:SF120">
    <property type="entry name" value="METHYL-ACCEPTING CHEMOTAXIS PROTEIN TLPQ"/>
    <property type="match status" value="1"/>
</dbReference>
<dbReference type="PROSITE" id="PS50885">
    <property type="entry name" value="HAMP"/>
    <property type="match status" value="1"/>
</dbReference>
<feature type="transmembrane region" description="Helical" evidence="12">
    <location>
        <begin position="191"/>
        <end position="210"/>
    </location>
</feature>
<keyword evidence="11" id="KW-0175">Coiled coil</keyword>
<dbReference type="PRINTS" id="PR00260">
    <property type="entry name" value="CHEMTRNSDUCR"/>
</dbReference>
<dbReference type="FunFam" id="1.10.287.950:FF:000001">
    <property type="entry name" value="Methyl-accepting chemotaxis sensory transducer"/>
    <property type="match status" value="1"/>
</dbReference>
<evidence type="ECO:0000256" key="6">
    <source>
        <dbReference type="ARBA" id="ARBA00022989"/>
    </source>
</evidence>
<evidence type="ECO:0000259" key="14">
    <source>
        <dbReference type="PROSITE" id="PS50885"/>
    </source>
</evidence>
<dbReference type="PROSITE" id="PS50111">
    <property type="entry name" value="CHEMOTAXIS_TRANSDUC_2"/>
    <property type="match status" value="1"/>
</dbReference>
<dbReference type="GO" id="GO:0005886">
    <property type="term" value="C:plasma membrane"/>
    <property type="evidence" value="ECO:0007669"/>
    <property type="project" value="UniProtKB-SubCell"/>
</dbReference>
<organism evidence="15 16">
    <name type="scientific">Pseudomonas syringae pv. maculicola str. ES4326</name>
    <dbReference type="NCBI Taxonomy" id="629265"/>
    <lineage>
        <taxon>Bacteria</taxon>
        <taxon>Pseudomonadati</taxon>
        <taxon>Pseudomonadota</taxon>
        <taxon>Gammaproteobacteria</taxon>
        <taxon>Pseudomonadales</taxon>
        <taxon>Pseudomonadaceae</taxon>
        <taxon>Pseudomonas</taxon>
    </lineage>
</organism>
<evidence type="ECO:0000256" key="5">
    <source>
        <dbReference type="ARBA" id="ARBA00022692"/>
    </source>
</evidence>
<dbReference type="Gene3D" id="1.10.287.950">
    <property type="entry name" value="Methyl-accepting chemotaxis protein"/>
    <property type="match status" value="1"/>
</dbReference>
<dbReference type="GO" id="GO:0004888">
    <property type="term" value="F:transmembrane signaling receptor activity"/>
    <property type="evidence" value="ECO:0007669"/>
    <property type="project" value="InterPro"/>
</dbReference>
<feature type="domain" description="Methyl-accepting transducer" evidence="13">
    <location>
        <begin position="269"/>
        <end position="505"/>
    </location>
</feature>
<name>A0A8T8C5V9_PSEYM</name>
<dbReference type="Proteomes" id="UP000003811">
    <property type="component" value="Chromosome"/>
</dbReference>
<dbReference type="CDD" id="cd11386">
    <property type="entry name" value="MCP_signal"/>
    <property type="match status" value="1"/>
</dbReference>
<evidence type="ECO:0000313" key="16">
    <source>
        <dbReference type="Proteomes" id="UP000003811"/>
    </source>
</evidence>
<keyword evidence="6 12" id="KW-1133">Transmembrane helix</keyword>
<dbReference type="SMART" id="SM00304">
    <property type="entry name" value="HAMP"/>
    <property type="match status" value="2"/>
</dbReference>
<keyword evidence="7 12" id="KW-0472">Membrane</keyword>
<keyword evidence="8 10" id="KW-0807">Transducer</keyword>
<feature type="domain" description="HAMP" evidence="14">
    <location>
        <begin position="212"/>
        <end position="264"/>
    </location>
</feature>
<dbReference type="SUPFAM" id="SSF58104">
    <property type="entry name" value="Methyl-accepting chemotaxis protein (MCP) signaling domain"/>
    <property type="match status" value="1"/>
</dbReference>
<dbReference type="Pfam" id="PF00672">
    <property type="entry name" value="HAMP"/>
    <property type="match status" value="1"/>
</dbReference>
<evidence type="ECO:0000256" key="7">
    <source>
        <dbReference type="ARBA" id="ARBA00023136"/>
    </source>
</evidence>
<gene>
    <name evidence="15" type="ORF">PMA4326_021965</name>
</gene>
<dbReference type="GO" id="GO:0007165">
    <property type="term" value="P:signal transduction"/>
    <property type="evidence" value="ECO:0007669"/>
    <property type="project" value="UniProtKB-KW"/>
</dbReference>
<evidence type="ECO:0000256" key="9">
    <source>
        <dbReference type="ARBA" id="ARBA00029447"/>
    </source>
</evidence>
<evidence type="ECO:0000313" key="15">
    <source>
        <dbReference type="EMBL" id="QHE99000.1"/>
    </source>
</evidence>